<protein>
    <recommendedName>
        <fullName evidence="4">DUF4352 domain-containing protein</fullName>
    </recommendedName>
</protein>
<dbReference type="OrthoDB" id="3530951at2"/>
<dbReference type="Proteomes" id="UP000198953">
    <property type="component" value="Unassembled WGS sequence"/>
</dbReference>
<reference evidence="2 3" key="1">
    <citation type="submission" date="2016-10" db="EMBL/GenBank/DDBJ databases">
        <authorList>
            <person name="de Groot N.N."/>
        </authorList>
    </citation>
    <scope>NUCLEOTIDE SEQUENCE [LARGE SCALE GENOMIC DNA]</scope>
    <source>
        <strain evidence="2 3">DSM 43357</strain>
    </source>
</reference>
<gene>
    <name evidence="2" type="ORF">SAMN05660976_07447</name>
</gene>
<dbReference type="EMBL" id="FOBF01000026">
    <property type="protein sequence ID" value="SEN39693.1"/>
    <property type="molecule type" value="Genomic_DNA"/>
</dbReference>
<evidence type="ECO:0008006" key="4">
    <source>
        <dbReference type="Google" id="ProtNLM"/>
    </source>
</evidence>
<feature type="region of interest" description="Disordered" evidence="1">
    <location>
        <begin position="1"/>
        <end position="32"/>
    </location>
</feature>
<evidence type="ECO:0000313" key="3">
    <source>
        <dbReference type="Proteomes" id="UP000198953"/>
    </source>
</evidence>
<evidence type="ECO:0000313" key="2">
    <source>
        <dbReference type="EMBL" id="SEN39693.1"/>
    </source>
</evidence>
<keyword evidence="3" id="KW-1185">Reference proteome</keyword>
<accession>A0A1H8G6S2</accession>
<dbReference type="AlphaFoldDB" id="A0A1H8G6S2"/>
<name>A0A1H8G6S2_9ACTN</name>
<evidence type="ECO:0000256" key="1">
    <source>
        <dbReference type="SAM" id="MobiDB-lite"/>
    </source>
</evidence>
<dbReference type="STRING" id="46177.SAMN05660976_07447"/>
<sequence>MTAAQPGTRAEAETDDSRAARRRRKDGRPGGGSRLLNAALGLLLAGGAVGLQTLHLDETAFAAPLTYAGGKGETVDAGRFTLRLDGFSVAKAVRTGIGKTVETDALFLVVNAAAKSSLKPYHLGQPVLLTADDKRFAATDRVEALQTLASKWVQPDIWVSGSFFFEIPASALPGARVVFGLPPEVVVEPYRPEVEIDLGLDEEAARRLAAAPQDVYSLAKK</sequence>
<proteinExistence type="predicted"/>
<organism evidence="2 3">
    <name type="scientific">Nonomuraea pusilla</name>
    <dbReference type="NCBI Taxonomy" id="46177"/>
    <lineage>
        <taxon>Bacteria</taxon>
        <taxon>Bacillati</taxon>
        <taxon>Actinomycetota</taxon>
        <taxon>Actinomycetes</taxon>
        <taxon>Streptosporangiales</taxon>
        <taxon>Streptosporangiaceae</taxon>
        <taxon>Nonomuraea</taxon>
    </lineage>
</organism>
<feature type="compositionally biased region" description="Basic and acidic residues" evidence="1">
    <location>
        <begin position="10"/>
        <end position="19"/>
    </location>
</feature>
<dbReference type="RefSeq" id="WP_091105162.1">
    <property type="nucleotide sequence ID" value="NZ_FOBF01000026.1"/>
</dbReference>